<proteinExistence type="predicted"/>
<feature type="compositionally biased region" description="Polar residues" evidence="1">
    <location>
        <begin position="29"/>
        <end position="39"/>
    </location>
</feature>
<reference evidence="3" key="1">
    <citation type="journal article" date="2013" name="Science">
        <title>The Amborella genome and the evolution of flowering plants.</title>
        <authorList>
            <consortium name="Amborella Genome Project"/>
        </authorList>
    </citation>
    <scope>NUCLEOTIDE SEQUENCE [LARGE SCALE GENOMIC DNA]</scope>
</reference>
<evidence type="ECO:0000313" key="3">
    <source>
        <dbReference type="Proteomes" id="UP000017836"/>
    </source>
</evidence>
<accession>W1PPC9</accession>
<feature type="compositionally biased region" description="Polar residues" evidence="1">
    <location>
        <begin position="54"/>
        <end position="71"/>
    </location>
</feature>
<evidence type="ECO:0000313" key="2">
    <source>
        <dbReference type="EMBL" id="ERN11872.1"/>
    </source>
</evidence>
<sequence>MHDLALVPLTPSKGISITLACLPRVGDSQPASETSSHTNGDVEEGLSTILDGESTANKASEQPESTANKASEQPEVVVDSDARVKSGSEP</sequence>
<dbReference type="EMBL" id="KI392664">
    <property type="protein sequence ID" value="ERN11872.1"/>
    <property type="molecule type" value="Genomic_DNA"/>
</dbReference>
<organism evidence="2 3">
    <name type="scientific">Amborella trichopoda</name>
    <dbReference type="NCBI Taxonomy" id="13333"/>
    <lineage>
        <taxon>Eukaryota</taxon>
        <taxon>Viridiplantae</taxon>
        <taxon>Streptophyta</taxon>
        <taxon>Embryophyta</taxon>
        <taxon>Tracheophyta</taxon>
        <taxon>Spermatophyta</taxon>
        <taxon>Magnoliopsida</taxon>
        <taxon>Amborellales</taxon>
        <taxon>Amborellaceae</taxon>
        <taxon>Amborella</taxon>
    </lineage>
</organism>
<name>W1PPC9_AMBTC</name>
<dbReference type="Gramene" id="ERN11872">
    <property type="protein sequence ID" value="ERN11872"/>
    <property type="gene ID" value="AMTR_s00020p00167970"/>
</dbReference>
<gene>
    <name evidence="2" type="ORF">AMTR_s00020p00167970</name>
</gene>
<evidence type="ECO:0000256" key="1">
    <source>
        <dbReference type="SAM" id="MobiDB-lite"/>
    </source>
</evidence>
<keyword evidence="3" id="KW-1185">Reference proteome</keyword>
<dbReference type="AlphaFoldDB" id="W1PPC9"/>
<feature type="compositionally biased region" description="Basic and acidic residues" evidence="1">
    <location>
        <begin position="80"/>
        <end position="90"/>
    </location>
</feature>
<dbReference type="Proteomes" id="UP000017836">
    <property type="component" value="Unassembled WGS sequence"/>
</dbReference>
<dbReference type="HOGENOM" id="CLU_2443765_0_0_1"/>
<feature type="region of interest" description="Disordered" evidence="1">
    <location>
        <begin position="25"/>
        <end position="90"/>
    </location>
</feature>
<protein>
    <submittedName>
        <fullName evidence="2">Uncharacterized protein</fullName>
    </submittedName>
</protein>